<dbReference type="EMBL" id="JAHQCR010000033">
    <property type="protein sequence ID" value="MBU9721276.1"/>
    <property type="molecule type" value="Genomic_DNA"/>
</dbReference>
<evidence type="ECO:0000259" key="15">
    <source>
        <dbReference type="PROSITE" id="PS50109"/>
    </source>
</evidence>
<dbReference type="InterPro" id="IPR003594">
    <property type="entry name" value="HATPase_dom"/>
</dbReference>
<dbReference type="Gene3D" id="3.30.565.10">
    <property type="entry name" value="Histidine kinase-like ATPase, C-terminal domain"/>
    <property type="match status" value="1"/>
</dbReference>
<keyword evidence="12" id="KW-0902">Two-component regulatory system</keyword>
<dbReference type="Gene3D" id="1.10.287.130">
    <property type="match status" value="1"/>
</dbReference>
<dbReference type="SUPFAM" id="SSF158472">
    <property type="entry name" value="HAMP domain-like"/>
    <property type="match status" value="1"/>
</dbReference>
<reference evidence="17 18" key="1">
    <citation type="submission" date="2021-06" db="EMBL/GenBank/DDBJ databases">
        <title>Bacillus sp. RD4P76, an endophyte from a halophyte.</title>
        <authorList>
            <person name="Sun J.-Q."/>
        </authorList>
    </citation>
    <scope>NUCLEOTIDE SEQUENCE [LARGE SCALE GENOMIC DNA]</scope>
    <source>
        <strain evidence="17 18">JCM 17098</strain>
    </source>
</reference>
<dbReference type="SUPFAM" id="SSF47384">
    <property type="entry name" value="Homodimeric domain of signal transducing histidine kinase"/>
    <property type="match status" value="1"/>
</dbReference>
<dbReference type="SMART" id="SM00304">
    <property type="entry name" value="HAMP"/>
    <property type="match status" value="1"/>
</dbReference>
<evidence type="ECO:0000259" key="16">
    <source>
        <dbReference type="PROSITE" id="PS50885"/>
    </source>
</evidence>
<dbReference type="InterPro" id="IPR050398">
    <property type="entry name" value="HssS/ArlS-like"/>
</dbReference>
<organism evidence="17 18">
    <name type="scientific">Evansella alkalicola</name>
    <dbReference type="NCBI Taxonomy" id="745819"/>
    <lineage>
        <taxon>Bacteria</taxon>
        <taxon>Bacillati</taxon>
        <taxon>Bacillota</taxon>
        <taxon>Bacilli</taxon>
        <taxon>Bacillales</taxon>
        <taxon>Bacillaceae</taxon>
        <taxon>Evansella</taxon>
    </lineage>
</organism>
<keyword evidence="4" id="KW-1003">Cell membrane</keyword>
<dbReference type="InterPro" id="IPR003661">
    <property type="entry name" value="HisK_dim/P_dom"/>
</dbReference>
<evidence type="ECO:0000256" key="10">
    <source>
        <dbReference type="ARBA" id="ARBA00022840"/>
    </source>
</evidence>
<dbReference type="RefSeq" id="WP_088073945.1">
    <property type="nucleotide sequence ID" value="NZ_JAHQCR010000033.1"/>
</dbReference>
<dbReference type="InterPro" id="IPR036097">
    <property type="entry name" value="HisK_dim/P_sf"/>
</dbReference>
<dbReference type="GO" id="GO:0016301">
    <property type="term" value="F:kinase activity"/>
    <property type="evidence" value="ECO:0007669"/>
    <property type="project" value="UniProtKB-KW"/>
</dbReference>
<dbReference type="PROSITE" id="PS50109">
    <property type="entry name" value="HIS_KIN"/>
    <property type="match status" value="1"/>
</dbReference>
<dbReference type="EC" id="2.7.13.3" evidence="3"/>
<feature type="transmembrane region" description="Helical" evidence="14">
    <location>
        <begin position="12"/>
        <end position="34"/>
    </location>
</feature>
<dbReference type="InterPro" id="IPR036890">
    <property type="entry name" value="HATPase_C_sf"/>
</dbReference>
<keyword evidence="10" id="KW-0067">ATP-binding</keyword>
<evidence type="ECO:0000256" key="5">
    <source>
        <dbReference type="ARBA" id="ARBA00022553"/>
    </source>
</evidence>
<keyword evidence="8" id="KW-0547">Nucleotide-binding</keyword>
<evidence type="ECO:0000256" key="7">
    <source>
        <dbReference type="ARBA" id="ARBA00022692"/>
    </source>
</evidence>
<keyword evidence="7 14" id="KW-0812">Transmembrane</keyword>
<dbReference type="CDD" id="cd00082">
    <property type="entry name" value="HisKA"/>
    <property type="match status" value="1"/>
</dbReference>
<evidence type="ECO:0000256" key="11">
    <source>
        <dbReference type="ARBA" id="ARBA00022989"/>
    </source>
</evidence>
<dbReference type="Pfam" id="PF00512">
    <property type="entry name" value="HisKA"/>
    <property type="match status" value="1"/>
</dbReference>
<dbReference type="InterPro" id="IPR005467">
    <property type="entry name" value="His_kinase_dom"/>
</dbReference>
<dbReference type="CDD" id="cd06225">
    <property type="entry name" value="HAMP"/>
    <property type="match status" value="1"/>
</dbReference>
<dbReference type="PANTHER" id="PTHR45528:SF1">
    <property type="entry name" value="SENSOR HISTIDINE KINASE CPXA"/>
    <property type="match status" value="1"/>
</dbReference>
<dbReference type="Gene3D" id="6.10.340.10">
    <property type="match status" value="1"/>
</dbReference>
<accession>A0ABS6JT73</accession>
<feature type="domain" description="HAMP" evidence="16">
    <location>
        <begin position="196"/>
        <end position="248"/>
    </location>
</feature>
<evidence type="ECO:0000256" key="3">
    <source>
        <dbReference type="ARBA" id="ARBA00012438"/>
    </source>
</evidence>
<sequence>MFKIKSIFTKLFMTYLMIILFSFLLFGFIFLYLFHLKLYDDYEETFTHHYELVQDQLVGIEKFQWTEEEVALSLKPSLSQKEFSIFLFSEAGELVYGPTHSPSDVSLVSLEFLEKALHQEIFTEGGWIDGVLSYHIGSPIQFPGSDQGGHTTHNEGVMVMMFHDLDHQYQQVVYHILTTFLITIAFAGVILWFISRKITSPLQEMNHTVLRYAKGDFSQTVKVKTNDELGQLGSSVNYMAEELSTLEETRNKLIADVSHDLRSPLTSIKGFLVALIDGTVPSHRREKVYLLMKEETERVIKLVNDTLDMSQLEAGQVKIKPEKYNLTKQLQMTVAKLEPQLESKDVTIRIVPDDEPIHVFADRDRMEQALINLLQNGIQFSPRTSEIKIMLDKNKEHHFVEVRVQDQGPGINEDMIAHIWKRFYKTDEARTNKAGAGIGLSIVKSIMDLHHVDVHVESKEGEGTTFYFRLPLSRT</sequence>
<evidence type="ECO:0000256" key="12">
    <source>
        <dbReference type="ARBA" id="ARBA00023012"/>
    </source>
</evidence>
<evidence type="ECO:0000256" key="1">
    <source>
        <dbReference type="ARBA" id="ARBA00000085"/>
    </source>
</evidence>
<dbReference type="CDD" id="cd00075">
    <property type="entry name" value="HATPase"/>
    <property type="match status" value="1"/>
</dbReference>
<evidence type="ECO:0000313" key="18">
    <source>
        <dbReference type="Proteomes" id="UP000790580"/>
    </source>
</evidence>
<feature type="transmembrane region" description="Helical" evidence="14">
    <location>
        <begin position="172"/>
        <end position="194"/>
    </location>
</feature>
<evidence type="ECO:0000313" key="17">
    <source>
        <dbReference type="EMBL" id="MBU9721276.1"/>
    </source>
</evidence>
<protein>
    <recommendedName>
        <fullName evidence="3">histidine kinase</fullName>
        <ecNumber evidence="3">2.7.13.3</ecNumber>
    </recommendedName>
</protein>
<evidence type="ECO:0000256" key="9">
    <source>
        <dbReference type="ARBA" id="ARBA00022777"/>
    </source>
</evidence>
<evidence type="ECO:0000256" key="8">
    <source>
        <dbReference type="ARBA" id="ARBA00022741"/>
    </source>
</evidence>
<keyword evidence="18" id="KW-1185">Reference proteome</keyword>
<dbReference type="Pfam" id="PF00672">
    <property type="entry name" value="HAMP"/>
    <property type="match status" value="1"/>
</dbReference>
<comment type="caution">
    <text evidence="17">The sequence shown here is derived from an EMBL/GenBank/DDBJ whole genome shotgun (WGS) entry which is preliminary data.</text>
</comment>
<keyword evidence="9 17" id="KW-0418">Kinase</keyword>
<keyword evidence="6" id="KW-0808">Transferase</keyword>
<dbReference type="PANTHER" id="PTHR45528">
    <property type="entry name" value="SENSOR HISTIDINE KINASE CPXA"/>
    <property type="match status" value="1"/>
</dbReference>
<evidence type="ECO:0000256" key="2">
    <source>
        <dbReference type="ARBA" id="ARBA00004651"/>
    </source>
</evidence>
<evidence type="ECO:0000256" key="6">
    <source>
        <dbReference type="ARBA" id="ARBA00022679"/>
    </source>
</evidence>
<comment type="subcellular location">
    <subcellularLocation>
        <location evidence="2">Cell membrane</location>
        <topology evidence="2">Multi-pass membrane protein</topology>
    </subcellularLocation>
</comment>
<evidence type="ECO:0000256" key="4">
    <source>
        <dbReference type="ARBA" id="ARBA00022475"/>
    </source>
</evidence>
<dbReference type="SUPFAM" id="SSF55874">
    <property type="entry name" value="ATPase domain of HSP90 chaperone/DNA topoisomerase II/histidine kinase"/>
    <property type="match status" value="1"/>
</dbReference>
<dbReference type="PROSITE" id="PS50885">
    <property type="entry name" value="HAMP"/>
    <property type="match status" value="1"/>
</dbReference>
<dbReference type="SMART" id="SM00388">
    <property type="entry name" value="HisKA"/>
    <property type="match status" value="1"/>
</dbReference>
<keyword evidence="13 14" id="KW-0472">Membrane</keyword>
<gene>
    <name evidence="17" type="ORF">KS407_07410</name>
</gene>
<proteinExistence type="predicted"/>
<keyword evidence="11 14" id="KW-1133">Transmembrane helix</keyword>
<evidence type="ECO:0000256" key="14">
    <source>
        <dbReference type="SAM" id="Phobius"/>
    </source>
</evidence>
<feature type="domain" description="Histidine kinase" evidence="15">
    <location>
        <begin position="256"/>
        <end position="474"/>
    </location>
</feature>
<dbReference type="Proteomes" id="UP000790580">
    <property type="component" value="Unassembled WGS sequence"/>
</dbReference>
<dbReference type="PRINTS" id="PR00344">
    <property type="entry name" value="BCTRLSENSOR"/>
</dbReference>
<keyword evidence="5" id="KW-0597">Phosphoprotein</keyword>
<dbReference type="Pfam" id="PF02518">
    <property type="entry name" value="HATPase_c"/>
    <property type="match status" value="1"/>
</dbReference>
<dbReference type="SMART" id="SM00387">
    <property type="entry name" value="HATPase_c"/>
    <property type="match status" value="1"/>
</dbReference>
<name>A0ABS6JT73_9BACI</name>
<dbReference type="InterPro" id="IPR003660">
    <property type="entry name" value="HAMP_dom"/>
</dbReference>
<comment type="catalytic activity">
    <reaction evidence="1">
        <text>ATP + protein L-histidine = ADP + protein N-phospho-L-histidine.</text>
        <dbReference type="EC" id="2.7.13.3"/>
    </reaction>
</comment>
<dbReference type="InterPro" id="IPR004358">
    <property type="entry name" value="Sig_transdc_His_kin-like_C"/>
</dbReference>
<evidence type="ECO:0000256" key="13">
    <source>
        <dbReference type="ARBA" id="ARBA00023136"/>
    </source>
</evidence>